<feature type="domain" description="Putative zinc-finger" evidence="4">
    <location>
        <begin position="17"/>
        <end position="44"/>
    </location>
</feature>
<feature type="compositionally biased region" description="Low complexity" evidence="3">
    <location>
        <begin position="78"/>
        <end position="87"/>
    </location>
</feature>
<evidence type="ECO:0000256" key="2">
    <source>
        <dbReference type="ARBA" id="ARBA00023163"/>
    </source>
</evidence>
<sequence>MSGPEGTGRSDHHLGESLAALVDGELSHDSRDRVLAHLATCAHCKAEADAQREVKSVFASSPLPGPSDGLLARLQGLPAADTGPAAPADDDAPDDRDEPPAKRSSALRLDLLPGGRQRDSLLGPPTLGGERGFRIHEPGAARVPRGHRLAFAAAGAVSLAAFAIGGAVSSVGTATTTAGSAPPSAVSAGSGASTVNVARPPAARSEDENRLPAVLTAQAAGLALLSAPAGPIGTSGQLFPLLGTGLGLGADADPSAAPSILNALSPR</sequence>
<dbReference type="InterPro" id="IPR027383">
    <property type="entry name" value="Znf_put"/>
</dbReference>
<dbReference type="RefSeq" id="WP_311617544.1">
    <property type="nucleotide sequence ID" value="NZ_JAVREV010000005.1"/>
</dbReference>
<dbReference type="Gene3D" id="1.10.10.1320">
    <property type="entry name" value="Anti-sigma factor, zinc-finger domain"/>
    <property type="match status" value="1"/>
</dbReference>
<feature type="region of interest" description="Disordered" evidence="3">
    <location>
        <begin position="173"/>
        <end position="209"/>
    </location>
</feature>
<protein>
    <submittedName>
        <fullName evidence="5">Zf-HC2 domain-containing protein</fullName>
    </submittedName>
</protein>
<feature type="region of interest" description="Disordered" evidence="3">
    <location>
        <begin position="51"/>
        <end position="133"/>
    </location>
</feature>
<dbReference type="Pfam" id="PF13490">
    <property type="entry name" value="zf-HC2"/>
    <property type="match status" value="1"/>
</dbReference>
<evidence type="ECO:0000313" key="5">
    <source>
        <dbReference type="EMBL" id="MDT0443171.1"/>
    </source>
</evidence>
<reference evidence="6" key="1">
    <citation type="submission" date="2023-07" db="EMBL/GenBank/DDBJ databases">
        <title>30 novel species of actinomycetes from the DSMZ collection.</title>
        <authorList>
            <person name="Nouioui I."/>
        </authorList>
    </citation>
    <scope>NUCLEOTIDE SEQUENCE [LARGE SCALE GENOMIC DNA]</scope>
    <source>
        <strain evidence="6">DSM 41886</strain>
    </source>
</reference>
<comment type="caution">
    <text evidence="5">The sequence shown here is derived from an EMBL/GenBank/DDBJ whole genome shotgun (WGS) entry which is preliminary data.</text>
</comment>
<dbReference type="EMBL" id="JAVREV010000005">
    <property type="protein sequence ID" value="MDT0443171.1"/>
    <property type="molecule type" value="Genomic_DNA"/>
</dbReference>
<keyword evidence="2" id="KW-0804">Transcription</keyword>
<keyword evidence="6" id="KW-1185">Reference proteome</keyword>
<feature type="compositionally biased region" description="Acidic residues" evidence="3">
    <location>
        <begin position="88"/>
        <end position="97"/>
    </location>
</feature>
<dbReference type="InterPro" id="IPR041916">
    <property type="entry name" value="Anti_sigma_zinc_sf"/>
</dbReference>
<dbReference type="Proteomes" id="UP001183615">
    <property type="component" value="Unassembled WGS sequence"/>
</dbReference>
<gene>
    <name evidence="5" type="ORF">RM779_11260</name>
</gene>
<name>A0ABU2S2E3_9ACTN</name>
<evidence type="ECO:0000256" key="1">
    <source>
        <dbReference type="ARBA" id="ARBA00023015"/>
    </source>
</evidence>
<keyword evidence="1" id="KW-0805">Transcription regulation</keyword>
<organism evidence="5 6">
    <name type="scientific">Streptomyces johnsoniae</name>
    <dbReference type="NCBI Taxonomy" id="3075532"/>
    <lineage>
        <taxon>Bacteria</taxon>
        <taxon>Bacillati</taxon>
        <taxon>Actinomycetota</taxon>
        <taxon>Actinomycetes</taxon>
        <taxon>Kitasatosporales</taxon>
        <taxon>Streptomycetaceae</taxon>
        <taxon>Streptomyces</taxon>
    </lineage>
</organism>
<accession>A0ABU2S2E3</accession>
<feature type="compositionally biased region" description="Low complexity" evidence="3">
    <location>
        <begin position="173"/>
        <end position="195"/>
    </location>
</feature>
<proteinExistence type="predicted"/>
<evidence type="ECO:0000256" key="3">
    <source>
        <dbReference type="SAM" id="MobiDB-lite"/>
    </source>
</evidence>
<evidence type="ECO:0000313" key="6">
    <source>
        <dbReference type="Proteomes" id="UP001183615"/>
    </source>
</evidence>
<evidence type="ECO:0000259" key="4">
    <source>
        <dbReference type="Pfam" id="PF13490"/>
    </source>
</evidence>